<dbReference type="STRING" id="41447.ENSSDUP00000019914"/>
<proteinExistence type="predicted"/>
<dbReference type="InterPro" id="IPR002110">
    <property type="entry name" value="Ankyrin_rpt"/>
</dbReference>
<dbReference type="PANTHER" id="PTHR24171:SF8">
    <property type="entry name" value="BRCA1-ASSOCIATED RING DOMAIN PROTEIN 1"/>
    <property type="match status" value="1"/>
</dbReference>
<feature type="domain" description="BRCT" evidence="8">
    <location>
        <begin position="694"/>
        <end position="801"/>
    </location>
</feature>
<sequence length="809" mass="87913">MATMTSSHLAGDTEDWKSTKEAVANFRRLLLCSKCSNLMREPVCLGMCEHMLCRSCAGSRAGDGCVLCHSPAWVKDIQINRQLSSIIQLFCGLESLLNPIEQPDSSVTEIQTQPDSPVFKHKKNFKIWFSPRSRKVRCTVEKPSEVIVPDSRSSGETAAAQPDTITAQGQDLSVFNFTSSSQDSSSSQKCNNENKKREKRSTKKNAAGRKALGVTRTTRKQTMKVTKSNRLEAINQQWGISGDVDALKEKEQPCAEGARRSSKRVSFLNPAVTSDQPKPEVPKGSTDELSPCSSTMRESLSGGSATQMNYPSSDGQSVSDGVIQKNSLSTNDVNPAEDPEKQENISPPKPSSKRTRVVEKVGTLETTPKRPRTSPGRRRKSPGQMSPVVLNPPFLITRCEKSTKISRDEQGHSPSLLATIGRKSPCSHGAPVGRPSTGSPAVMKKNHKGESLLHLAAIKGDVEAVKELLDQGADPNLKDNAGWTPLHEACNLGHMAVVEVLVSRGALLNTPGYENDSPLHDAVRNGHPAIVKLLLQHGASQNVLNLHGKQPADYAVSLEMLEIFQEASEGTQYANVSFSPSASLSAVSDFVRRDEMVAFFASKLSQPAQLQLAKLGQLLGGKVVDTFSGSVSHIVVPEGHMPTTYSTLLGLLAGCWVVRYSWVEACLQAGNWMPETEHEAGEGPQRSRINRCSLLPPLFDGCFFFLLGSFKAPTKDELTKLLREGGGQLLSRQPKPDSDVTQTLSAAAYHALPGSDQALCTQYIIFDPQGTHKPTVVRRGKVWSAPSTWIINCIAAFRLLPVPDPQNLV</sequence>
<dbReference type="SUPFAM" id="SSF52113">
    <property type="entry name" value="BRCT domain"/>
    <property type="match status" value="2"/>
</dbReference>
<dbReference type="GO" id="GO:0031436">
    <property type="term" value="C:BRCA1-BARD1 complex"/>
    <property type="evidence" value="ECO:0007669"/>
    <property type="project" value="TreeGrafter"/>
</dbReference>
<dbReference type="Gene3D" id="1.25.40.20">
    <property type="entry name" value="Ankyrin repeat-containing domain"/>
    <property type="match status" value="1"/>
</dbReference>
<dbReference type="Pfam" id="PF16589">
    <property type="entry name" value="BRCT_2"/>
    <property type="match status" value="1"/>
</dbReference>
<dbReference type="Pfam" id="PF00023">
    <property type="entry name" value="Ank"/>
    <property type="match status" value="1"/>
</dbReference>
<keyword evidence="10" id="KW-1185">Reference proteome</keyword>
<dbReference type="Pfam" id="PF12796">
    <property type="entry name" value="Ank_2"/>
    <property type="match status" value="1"/>
</dbReference>
<evidence type="ECO:0000259" key="8">
    <source>
        <dbReference type="PROSITE" id="PS50172"/>
    </source>
</evidence>
<evidence type="ECO:0000256" key="1">
    <source>
        <dbReference type="ARBA" id="ARBA00022723"/>
    </source>
</evidence>
<feature type="repeat" description="ANK" evidence="6">
    <location>
        <begin position="514"/>
        <end position="546"/>
    </location>
</feature>
<feature type="compositionally biased region" description="Polar residues" evidence="7">
    <location>
        <begin position="287"/>
        <end position="333"/>
    </location>
</feature>
<evidence type="ECO:0000256" key="4">
    <source>
        <dbReference type="ARBA" id="ARBA00022833"/>
    </source>
</evidence>
<dbReference type="InterPro" id="IPR036420">
    <property type="entry name" value="BRCT_dom_sf"/>
</dbReference>
<feature type="compositionally biased region" description="Basic residues" evidence="7">
    <location>
        <begin position="197"/>
        <end position="207"/>
    </location>
</feature>
<keyword evidence="2" id="KW-0677">Repeat</keyword>
<feature type="compositionally biased region" description="Basic residues" evidence="7">
    <location>
        <begin position="369"/>
        <end position="381"/>
    </location>
</feature>
<evidence type="ECO:0000313" key="9">
    <source>
        <dbReference type="Ensembl" id="ENSSDUP00000019914.1"/>
    </source>
</evidence>
<dbReference type="SUPFAM" id="SSF48403">
    <property type="entry name" value="Ankyrin repeat"/>
    <property type="match status" value="1"/>
</dbReference>
<feature type="repeat" description="ANK" evidence="6">
    <location>
        <begin position="448"/>
        <end position="480"/>
    </location>
</feature>
<feature type="region of interest" description="Disordered" evidence="7">
    <location>
        <begin position="251"/>
        <end position="390"/>
    </location>
</feature>
<protein>
    <submittedName>
        <fullName evidence="9">BRCA1 associated RING domain 1</fullName>
    </submittedName>
</protein>
<dbReference type="Proteomes" id="UP000261420">
    <property type="component" value="Unplaced"/>
</dbReference>
<evidence type="ECO:0000256" key="3">
    <source>
        <dbReference type="ARBA" id="ARBA00022771"/>
    </source>
</evidence>
<dbReference type="GO" id="GO:0070531">
    <property type="term" value="C:BRCA1-A complex"/>
    <property type="evidence" value="ECO:0007669"/>
    <property type="project" value="TreeGrafter"/>
</dbReference>
<dbReference type="Pfam" id="PF00533">
    <property type="entry name" value="BRCT"/>
    <property type="match status" value="1"/>
</dbReference>
<evidence type="ECO:0000256" key="6">
    <source>
        <dbReference type="PROSITE-ProRule" id="PRU00023"/>
    </source>
</evidence>
<dbReference type="OMA" id="LGQCEHV"/>
<dbReference type="PROSITE" id="PS50088">
    <property type="entry name" value="ANK_REPEAT"/>
    <property type="match status" value="3"/>
</dbReference>
<dbReference type="InterPro" id="IPR036770">
    <property type="entry name" value="Ankyrin_rpt-contain_sf"/>
</dbReference>
<evidence type="ECO:0000256" key="2">
    <source>
        <dbReference type="ARBA" id="ARBA00022737"/>
    </source>
</evidence>
<keyword evidence="4" id="KW-0862">Zinc</keyword>
<dbReference type="PROSITE" id="PS00518">
    <property type="entry name" value="ZF_RING_1"/>
    <property type="match status" value="1"/>
</dbReference>
<dbReference type="Pfam" id="PF14835">
    <property type="entry name" value="zf-RING_6"/>
    <property type="match status" value="1"/>
</dbReference>
<dbReference type="Ensembl" id="ENSSDUT00000020266.1">
    <property type="protein sequence ID" value="ENSSDUP00000019914.1"/>
    <property type="gene ID" value="ENSSDUG00000014493.1"/>
</dbReference>
<dbReference type="InterPro" id="IPR039503">
    <property type="entry name" value="BARD1_Znf-RING"/>
</dbReference>
<dbReference type="InterPro" id="IPR017907">
    <property type="entry name" value="Znf_RING_CS"/>
</dbReference>
<dbReference type="CDD" id="cd17720">
    <property type="entry name" value="BRCT_Bard1_rpt2"/>
    <property type="match status" value="1"/>
</dbReference>
<organism evidence="9 10">
    <name type="scientific">Seriola dumerili</name>
    <name type="common">Greater amberjack</name>
    <name type="synonym">Caranx dumerili</name>
    <dbReference type="NCBI Taxonomy" id="41447"/>
    <lineage>
        <taxon>Eukaryota</taxon>
        <taxon>Metazoa</taxon>
        <taxon>Chordata</taxon>
        <taxon>Craniata</taxon>
        <taxon>Vertebrata</taxon>
        <taxon>Euteleostomi</taxon>
        <taxon>Actinopterygii</taxon>
        <taxon>Neopterygii</taxon>
        <taxon>Teleostei</taxon>
        <taxon>Neoteleostei</taxon>
        <taxon>Acanthomorphata</taxon>
        <taxon>Carangaria</taxon>
        <taxon>Carangiformes</taxon>
        <taxon>Carangidae</taxon>
        <taxon>Seriola</taxon>
    </lineage>
</organism>
<evidence type="ECO:0000256" key="7">
    <source>
        <dbReference type="SAM" id="MobiDB-lite"/>
    </source>
</evidence>
<dbReference type="PROSITE" id="PS50172">
    <property type="entry name" value="BRCT"/>
    <property type="match status" value="2"/>
</dbReference>
<dbReference type="PRINTS" id="PR01415">
    <property type="entry name" value="ANKYRIN"/>
</dbReference>
<dbReference type="Gene3D" id="3.30.40.10">
    <property type="entry name" value="Zinc/RING finger domain, C3HC4 (zinc finger)"/>
    <property type="match status" value="1"/>
</dbReference>
<reference evidence="9" key="1">
    <citation type="submission" date="2025-08" db="UniProtKB">
        <authorList>
            <consortium name="Ensembl"/>
        </authorList>
    </citation>
    <scope>IDENTIFICATION</scope>
</reference>
<dbReference type="AlphaFoldDB" id="A0A3B4UN45"/>
<accession>A0A3B4UN45</accession>
<dbReference type="InterPro" id="IPR013083">
    <property type="entry name" value="Znf_RING/FYVE/PHD"/>
</dbReference>
<keyword evidence="1" id="KW-0479">Metal-binding</keyword>
<dbReference type="GO" id="GO:0085020">
    <property type="term" value="P:protein K6-linked ubiquitination"/>
    <property type="evidence" value="ECO:0007669"/>
    <property type="project" value="TreeGrafter"/>
</dbReference>
<keyword evidence="5 6" id="KW-0040">ANK repeat</keyword>
<dbReference type="InterPro" id="IPR001357">
    <property type="entry name" value="BRCT_dom"/>
</dbReference>
<feature type="domain" description="BRCT" evidence="8">
    <location>
        <begin position="596"/>
        <end position="680"/>
    </location>
</feature>
<dbReference type="GO" id="GO:0004842">
    <property type="term" value="F:ubiquitin-protein transferase activity"/>
    <property type="evidence" value="ECO:0007669"/>
    <property type="project" value="TreeGrafter"/>
</dbReference>
<feature type="compositionally biased region" description="Low complexity" evidence="7">
    <location>
        <begin position="179"/>
        <end position="191"/>
    </location>
</feature>
<reference evidence="9" key="2">
    <citation type="submission" date="2025-09" db="UniProtKB">
        <authorList>
            <consortium name="Ensembl"/>
        </authorList>
    </citation>
    <scope>IDENTIFICATION</scope>
</reference>
<dbReference type="PROSITE" id="PS50297">
    <property type="entry name" value="ANK_REP_REGION"/>
    <property type="match status" value="3"/>
</dbReference>
<feature type="region of interest" description="Disordered" evidence="7">
    <location>
        <begin position="177"/>
        <end position="224"/>
    </location>
</feature>
<dbReference type="PANTHER" id="PTHR24171">
    <property type="entry name" value="ANKYRIN REPEAT DOMAIN-CONTAINING PROTEIN 39-RELATED"/>
    <property type="match status" value="1"/>
</dbReference>
<dbReference type="GO" id="GO:0008270">
    <property type="term" value="F:zinc ion binding"/>
    <property type="evidence" value="ECO:0007669"/>
    <property type="project" value="UniProtKB-KW"/>
</dbReference>
<evidence type="ECO:0000313" key="10">
    <source>
        <dbReference type="Proteomes" id="UP000261420"/>
    </source>
</evidence>
<dbReference type="Gene3D" id="3.40.50.10190">
    <property type="entry name" value="BRCT domain"/>
    <property type="match status" value="2"/>
</dbReference>
<dbReference type="SMART" id="SM00248">
    <property type="entry name" value="ANK"/>
    <property type="match status" value="3"/>
</dbReference>
<dbReference type="CDD" id="cd17734">
    <property type="entry name" value="BRCT_Bard1_rpt1"/>
    <property type="match status" value="1"/>
</dbReference>
<dbReference type="GeneTree" id="ENSGT00940000156532"/>
<dbReference type="SMART" id="SM00292">
    <property type="entry name" value="BRCT"/>
    <property type="match status" value="2"/>
</dbReference>
<keyword evidence="3" id="KW-0863">Zinc-finger</keyword>
<feature type="repeat" description="ANK" evidence="6">
    <location>
        <begin position="481"/>
        <end position="513"/>
    </location>
</feature>
<feature type="region of interest" description="Disordered" evidence="7">
    <location>
        <begin position="420"/>
        <end position="440"/>
    </location>
</feature>
<evidence type="ECO:0000256" key="5">
    <source>
        <dbReference type="ARBA" id="ARBA00023043"/>
    </source>
</evidence>
<name>A0A3B4UN45_SERDU</name>
<dbReference type="SUPFAM" id="SSF57850">
    <property type="entry name" value="RING/U-box"/>
    <property type="match status" value="1"/>
</dbReference>